<dbReference type="InterPro" id="IPR000159">
    <property type="entry name" value="RA_dom"/>
</dbReference>
<dbReference type="Proteomes" id="UP000549394">
    <property type="component" value="Unassembled WGS sequence"/>
</dbReference>
<dbReference type="SUPFAM" id="SSF64268">
    <property type="entry name" value="PX domain"/>
    <property type="match status" value="1"/>
</dbReference>
<evidence type="ECO:0000259" key="6">
    <source>
        <dbReference type="PROSITE" id="PS50195"/>
    </source>
</evidence>
<keyword evidence="8" id="KW-1185">Reference proteome</keyword>
<dbReference type="GO" id="GO:0032456">
    <property type="term" value="P:endocytic recycling"/>
    <property type="evidence" value="ECO:0007669"/>
    <property type="project" value="TreeGrafter"/>
</dbReference>
<evidence type="ECO:0000256" key="1">
    <source>
        <dbReference type="ARBA" id="ARBA00004184"/>
    </source>
</evidence>
<keyword evidence="3" id="KW-0967">Endosome</keyword>
<dbReference type="Gene3D" id="3.10.20.90">
    <property type="entry name" value="Phosphatidylinositol 3-kinase Catalytic Subunit, Chain A, domain 1"/>
    <property type="match status" value="1"/>
</dbReference>
<reference evidence="7 8" key="1">
    <citation type="submission" date="2020-08" db="EMBL/GenBank/DDBJ databases">
        <authorList>
            <person name="Hejnol A."/>
        </authorList>
    </citation>
    <scope>NUCLEOTIDE SEQUENCE [LARGE SCALE GENOMIC DNA]</scope>
</reference>
<dbReference type="Gene3D" id="3.30.1520.10">
    <property type="entry name" value="Phox-like domain"/>
    <property type="match status" value="1"/>
</dbReference>
<dbReference type="GO" id="GO:0032266">
    <property type="term" value="F:phosphatidylinositol-3-phosphate binding"/>
    <property type="evidence" value="ECO:0007669"/>
    <property type="project" value="InterPro"/>
</dbReference>
<evidence type="ECO:0000256" key="5">
    <source>
        <dbReference type="ARBA" id="ARBA00023136"/>
    </source>
</evidence>
<evidence type="ECO:0000256" key="2">
    <source>
        <dbReference type="ARBA" id="ARBA00004412"/>
    </source>
</evidence>
<keyword evidence="4" id="KW-0446">Lipid-binding</keyword>
<dbReference type="OrthoDB" id="10036828at2759"/>
<accession>A0A7I8W0Q3</accession>
<evidence type="ECO:0000313" key="8">
    <source>
        <dbReference type="Proteomes" id="UP000549394"/>
    </source>
</evidence>
<dbReference type="InterPro" id="IPR037827">
    <property type="entry name" value="SNX27_FERM-like_dom"/>
</dbReference>
<dbReference type="PANTHER" id="PTHR12431">
    <property type="entry name" value="SORTING NEXIN 17 AND 27"/>
    <property type="match status" value="1"/>
</dbReference>
<organism evidence="7 8">
    <name type="scientific">Dimorphilus gyrociliatus</name>
    <dbReference type="NCBI Taxonomy" id="2664684"/>
    <lineage>
        <taxon>Eukaryota</taxon>
        <taxon>Metazoa</taxon>
        <taxon>Spiralia</taxon>
        <taxon>Lophotrochozoa</taxon>
        <taxon>Annelida</taxon>
        <taxon>Polychaeta</taxon>
        <taxon>Polychaeta incertae sedis</taxon>
        <taxon>Dinophilidae</taxon>
        <taxon>Dimorphilus</taxon>
    </lineage>
</organism>
<proteinExistence type="predicted"/>
<protein>
    <submittedName>
        <fullName evidence="7">DgyrCDS10562</fullName>
    </submittedName>
</protein>
<dbReference type="InterPro" id="IPR001683">
    <property type="entry name" value="PX_dom"/>
</dbReference>
<dbReference type="Pfam" id="PF00787">
    <property type="entry name" value="PX"/>
    <property type="match status" value="1"/>
</dbReference>
<dbReference type="SUPFAM" id="SSF50156">
    <property type="entry name" value="PDZ domain-like"/>
    <property type="match status" value="1"/>
</dbReference>
<dbReference type="InterPro" id="IPR036871">
    <property type="entry name" value="PX_dom_sf"/>
</dbReference>
<dbReference type="PANTHER" id="PTHR12431:SF19">
    <property type="entry name" value="SORTING NEXIN-27"/>
    <property type="match status" value="1"/>
</dbReference>
<dbReference type="GO" id="GO:0007165">
    <property type="term" value="P:signal transduction"/>
    <property type="evidence" value="ECO:0007669"/>
    <property type="project" value="InterPro"/>
</dbReference>
<dbReference type="PROSITE" id="PS50195">
    <property type="entry name" value="PX"/>
    <property type="match status" value="1"/>
</dbReference>
<dbReference type="Gene3D" id="2.30.42.10">
    <property type="match status" value="1"/>
</dbReference>
<dbReference type="GO" id="GO:0006886">
    <property type="term" value="P:intracellular protein transport"/>
    <property type="evidence" value="ECO:0007669"/>
    <property type="project" value="TreeGrafter"/>
</dbReference>
<evidence type="ECO:0000313" key="7">
    <source>
        <dbReference type="EMBL" id="CAD5122112.1"/>
    </source>
</evidence>
<name>A0A7I8W0Q3_9ANNE</name>
<dbReference type="AlphaFoldDB" id="A0A7I8W0Q3"/>
<dbReference type="SMART" id="SM00312">
    <property type="entry name" value="PX"/>
    <property type="match status" value="1"/>
</dbReference>
<dbReference type="EMBL" id="CAJFCJ010000016">
    <property type="protein sequence ID" value="CAD5122112.1"/>
    <property type="molecule type" value="Genomic_DNA"/>
</dbReference>
<dbReference type="CDD" id="cd13338">
    <property type="entry name" value="FERM-like_C_SNX27"/>
    <property type="match status" value="1"/>
</dbReference>
<dbReference type="FunFam" id="3.30.1520.10:FF:000003">
    <property type="entry name" value="sorting nexin-27 isoform X2"/>
    <property type="match status" value="1"/>
</dbReference>
<evidence type="ECO:0000256" key="4">
    <source>
        <dbReference type="ARBA" id="ARBA00023121"/>
    </source>
</evidence>
<dbReference type="InterPro" id="IPR037833">
    <property type="entry name" value="SNX27_PX"/>
</dbReference>
<dbReference type="CDD" id="cd06886">
    <property type="entry name" value="PX_SNX27"/>
    <property type="match status" value="1"/>
</dbReference>
<comment type="caution">
    <text evidence="7">The sequence shown here is derived from an EMBL/GenBank/DDBJ whole genome shotgun (WGS) entry which is preliminary data.</text>
</comment>
<gene>
    <name evidence="7" type="ORF">DGYR_LOCUS9963</name>
</gene>
<feature type="domain" description="PX" evidence="6">
    <location>
        <begin position="64"/>
        <end position="172"/>
    </location>
</feature>
<sequence length="435" mass="50043">METEWFRNGANVEGSTHKHVVDLIKSGGDVLTLTVISVPRQVAERLEPSDESSGPSTVDYSDKRSLPITIPDYETLRDSDSRFIVYHIHMAGRHLCSRRYREFSNIHNILKREFPDFQFPKFPGKWPFTMSEQQLDARRRGLEQYLEKVCSVRVIADSDGMQEFLGTQSENGTSDKSEVQLKILLPDKNIASIIISKDADARKVHSLVTKKIGMKTEIAKHFALFEIVDTNFDRKIMDQEQPHSIYIQNYNTAAPSCIALKKWLFNIELEKEILYEDQLARSFVFHNVTEDISKGNIKVKPSKVSHINVLKKANRIDKYLLEVASFDNYGEIAFPHCSCDSRKDGHVVARVSFTAFRLQACKEDGTVENQVIEFSWKDISSFESDYNGSSFNFEYERPGKKPRLVRIFTNFHTFLEECFKKVKSEIGAKEVIQED</sequence>
<dbReference type="InterPro" id="IPR036034">
    <property type="entry name" value="PDZ_sf"/>
</dbReference>
<dbReference type="Pfam" id="PF00788">
    <property type="entry name" value="RA"/>
    <property type="match status" value="1"/>
</dbReference>
<dbReference type="GO" id="GO:0005769">
    <property type="term" value="C:early endosome"/>
    <property type="evidence" value="ECO:0007669"/>
    <property type="project" value="UniProtKB-SubCell"/>
</dbReference>
<comment type="subcellular location">
    <subcellularLocation>
        <location evidence="2">Early endosome</location>
    </subcellularLocation>
    <subcellularLocation>
        <location evidence="1">Endomembrane system</location>
        <topology evidence="1">Peripheral membrane protein</topology>
    </subcellularLocation>
</comment>
<keyword evidence="5" id="KW-0472">Membrane</keyword>
<evidence type="ECO:0000256" key="3">
    <source>
        <dbReference type="ARBA" id="ARBA00022753"/>
    </source>
</evidence>